<evidence type="ECO:0000313" key="2">
    <source>
        <dbReference type="EMBL" id="KDA54933.1"/>
    </source>
</evidence>
<dbReference type="EMBL" id="JMFG01000002">
    <property type="protein sequence ID" value="KDA54933.1"/>
    <property type="molecule type" value="Genomic_DNA"/>
</dbReference>
<comment type="caution">
    <text evidence="2">The sequence shown here is derived from an EMBL/GenBank/DDBJ whole genome shotgun (WGS) entry which is preliminary data.</text>
</comment>
<dbReference type="RefSeq" id="WP_038046307.1">
    <property type="nucleotide sequence ID" value="NZ_JMFG01000002.1"/>
</dbReference>
<name>A0A062XVR6_9BACT</name>
<gene>
    <name evidence="2" type="ORF">EG19_03785</name>
    <name evidence="1" type="ORF">ENP06_04180</name>
</gene>
<accession>A0A062XVR6</accession>
<keyword evidence="3" id="KW-1185">Reference proteome</keyword>
<organism evidence="2 3">
    <name type="scientific">Thermoanaerobaculum aquaticum</name>
    <dbReference type="NCBI Taxonomy" id="1312852"/>
    <lineage>
        <taxon>Bacteria</taxon>
        <taxon>Pseudomonadati</taxon>
        <taxon>Acidobacteriota</taxon>
        <taxon>Thermoanaerobaculia</taxon>
        <taxon>Thermoanaerobaculales</taxon>
        <taxon>Thermoanaerobaculaceae</taxon>
        <taxon>Thermoanaerobaculum</taxon>
    </lineage>
</organism>
<dbReference type="EMBL" id="DSHW01000316">
    <property type="protein sequence ID" value="HEQ88591.1"/>
    <property type="molecule type" value="Genomic_DNA"/>
</dbReference>
<dbReference type="AlphaFoldDB" id="A0A062XVR6"/>
<sequence length="228" mass="25831">MRGVSWLLAVLVPAVALAGVREVEISLPVRPKLLLTGHERVYLGPFIREAPKADVPQQKLGFDVAQEFERYLRRLLRRESKLQLLPPVEGLRPPAADALALARATQFWRELGSQTGADLIVAGSVDFQVQDRSGYKTEEYVSPIDGRTYYRQVLVEQTGFAYDILLQVYDGRTGALLLEQPLKDFQERADRSFDEFTGMFSNLYALENQLIGIFVPRTVKSKRILFTD</sequence>
<reference evidence="1" key="2">
    <citation type="journal article" date="2020" name="mSystems">
        <title>Genome- and Community-Level Interaction Insights into Carbon Utilization and Element Cycling Functions of Hydrothermarchaeota in Hydrothermal Sediment.</title>
        <authorList>
            <person name="Zhou Z."/>
            <person name="Liu Y."/>
            <person name="Xu W."/>
            <person name="Pan J."/>
            <person name="Luo Z.H."/>
            <person name="Li M."/>
        </authorList>
    </citation>
    <scope>NUCLEOTIDE SEQUENCE [LARGE SCALE GENOMIC DNA]</scope>
    <source>
        <strain evidence="1">SpSt-186</strain>
    </source>
</reference>
<proteinExistence type="predicted"/>
<evidence type="ECO:0000313" key="3">
    <source>
        <dbReference type="Proteomes" id="UP000027284"/>
    </source>
</evidence>
<dbReference type="Proteomes" id="UP000027284">
    <property type="component" value="Unassembled WGS sequence"/>
</dbReference>
<evidence type="ECO:0000313" key="1">
    <source>
        <dbReference type="EMBL" id="HEQ88591.1"/>
    </source>
</evidence>
<protein>
    <submittedName>
        <fullName evidence="2">Uncharacterized protein</fullName>
    </submittedName>
</protein>
<dbReference type="STRING" id="1312852.EG19_03785"/>
<reference evidence="2 3" key="1">
    <citation type="submission" date="2014-04" db="EMBL/GenBank/DDBJ databases">
        <title>The Genome Sequence of Thermoanaerobaculum aquaticum MP-01, The First Cultivated Group 23 Acidobacterium.</title>
        <authorList>
            <person name="Stamps B.W."/>
            <person name="Losey N.A."/>
            <person name="Lawson P.A."/>
            <person name="Stevenson B.S."/>
        </authorList>
    </citation>
    <scope>NUCLEOTIDE SEQUENCE [LARGE SCALE GENOMIC DNA]</scope>
    <source>
        <strain evidence="2 3">MP-01</strain>
    </source>
</reference>